<protein>
    <submittedName>
        <fullName evidence="1">Uncharacterized protein</fullName>
    </submittedName>
</protein>
<comment type="caution">
    <text evidence="1">The sequence shown here is derived from an EMBL/GenBank/DDBJ whole genome shotgun (WGS) entry which is preliminary data.</text>
</comment>
<dbReference type="EMBL" id="ADVG01000004">
    <property type="protein sequence ID" value="EFH82168.1"/>
    <property type="molecule type" value="Genomic_DNA"/>
</dbReference>
<dbReference type="InParanoid" id="D6U028"/>
<evidence type="ECO:0000313" key="2">
    <source>
        <dbReference type="Proteomes" id="UP000004508"/>
    </source>
</evidence>
<evidence type="ECO:0000313" key="1">
    <source>
        <dbReference type="EMBL" id="EFH82168.1"/>
    </source>
</evidence>
<dbReference type="RefSeq" id="WP_007920075.1">
    <property type="nucleotide sequence ID" value="NZ_ADVG01000004.1"/>
</dbReference>
<name>D6U028_KTERA</name>
<keyword evidence="2" id="KW-1185">Reference proteome</keyword>
<organism evidence="1 2">
    <name type="scientific">Ktedonobacter racemifer DSM 44963</name>
    <dbReference type="NCBI Taxonomy" id="485913"/>
    <lineage>
        <taxon>Bacteria</taxon>
        <taxon>Bacillati</taxon>
        <taxon>Chloroflexota</taxon>
        <taxon>Ktedonobacteria</taxon>
        <taxon>Ktedonobacterales</taxon>
        <taxon>Ktedonobacteraceae</taxon>
        <taxon>Ktedonobacter</taxon>
    </lineage>
</organism>
<accession>D6U028</accession>
<dbReference type="Proteomes" id="UP000004508">
    <property type="component" value="Unassembled WGS sequence"/>
</dbReference>
<gene>
    <name evidence="1" type="ORF">Krac_2954</name>
</gene>
<sequence length="79" mass="8947">MNKVIVDKEFRFTGGETVEVSSEYGWVEAVVTKAWEVVINTRTGEKGILYQVRFPDMPATPEPYRNRLSVATGRAIRAK</sequence>
<dbReference type="AlphaFoldDB" id="D6U028"/>
<reference evidence="1 2" key="1">
    <citation type="journal article" date="2011" name="Stand. Genomic Sci.">
        <title>Non-contiguous finished genome sequence and contextual data of the filamentous soil bacterium Ktedonobacter racemifer type strain (SOSP1-21).</title>
        <authorList>
            <person name="Chang Y.J."/>
            <person name="Land M."/>
            <person name="Hauser L."/>
            <person name="Chertkov O."/>
            <person name="Del Rio T.G."/>
            <person name="Nolan M."/>
            <person name="Copeland A."/>
            <person name="Tice H."/>
            <person name="Cheng J.F."/>
            <person name="Lucas S."/>
            <person name="Han C."/>
            <person name="Goodwin L."/>
            <person name="Pitluck S."/>
            <person name="Ivanova N."/>
            <person name="Ovchinikova G."/>
            <person name="Pati A."/>
            <person name="Chen A."/>
            <person name="Palaniappan K."/>
            <person name="Mavromatis K."/>
            <person name="Liolios K."/>
            <person name="Brettin T."/>
            <person name="Fiebig A."/>
            <person name="Rohde M."/>
            <person name="Abt B."/>
            <person name="Goker M."/>
            <person name="Detter J.C."/>
            <person name="Woyke T."/>
            <person name="Bristow J."/>
            <person name="Eisen J.A."/>
            <person name="Markowitz V."/>
            <person name="Hugenholtz P."/>
            <person name="Kyrpides N.C."/>
            <person name="Klenk H.P."/>
            <person name="Lapidus A."/>
        </authorList>
    </citation>
    <scope>NUCLEOTIDE SEQUENCE [LARGE SCALE GENOMIC DNA]</scope>
    <source>
        <strain evidence="2">DSM 44963</strain>
    </source>
</reference>
<proteinExistence type="predicted"/>